<reference evidence="1 2" key="1">
    <citation type="submission" date="2019-01" db="EMBL/GenBank/DDBJ databases">
        <authorList>
            <person name="Alioto T."/>
            <person name="Alioto T."/>
        </authorList>
    </citation>
    <scope>NUCLEOTIDE SEQUENCE [LARGE SCALE GENOMIC DNA]</scope>
</reference>
<dbReference type="PANTHER" id="PTHR44549">
    <property type="entry name" value="ENDOTHELIAL CELL-SELECTIVE ADHESION MOLECULE"/>
    <property type="match status" value="1"/>
</dbReference>
<dbReference type="Proteomes" id="UP000386466">
    <property type="component" value="Unassembled WGS sequence"/>
</dbReference>
<name>A0A485NW98_LYNPA</name>
<gene>
    <name evidence="1" type="ORF">LYPA_23C019543</name>
</gene>
<evidence type="ECO:0000313" key="1">
    <source>
        <dbReference type="EMBL" id="VFV36408.1"/>
    </source>
</evidence>
<evidence type="ECO:0000313" key="2">
    <source>
        <dbReference type="Proteomes" id="UP000386466"/>
    </source>
</evidence>
<accession>A0A485NW98</accession>
<dbReference type="PANTHER" id="PTHR44549:SF1">
    <property type="entry name" value="ENDOTHELIAL CELL-SELECTIVE ADHESION MOLECULE"/>
    <property type="match status" value="1"/>
</dbReference>
<dbReference type="EMBL" id="CAAGRJ010022715">
    <property type="protein sequence ID" value="VFV36408.1"/>
    <property type="molecule type" value="Genomic_DNA"/>
</dbReference>
<dbReference type="InterPro" id="IPR042757">
    <property type="entry name" value="ESAM"/>
</dbReference>
<proteinExistence type="predicted"/>
<keyword evidence="2" id="KW-1185">Reference proteome</keyword>
<dbReference type="GO" id="GO:0005912">
    <property type="term" value="C:adherens junction"/>
    <property type="evidence" value="ECO:0007669"/>
    <property type="project" value="TreeGrafter"/>
</dbReference>
<dbReference type="SUPFAM" id="SSF48726">
    <property type="entry name" value="Immunoglobulin"/>
    <property type="match status" value="1"/>
</dbReference>
<dbReference type="GO" id="GO:0005886">
    <property type="term" value="C:plasma membrane"/>
    <property type="evidence" value="ECO:0007669"/>
    <property type="project" value="TreeGrafter"/>
</dbReference>
<dbReference type="InterPro" id="IPR013783">
    <property type="entry name" value="Ig-like_fold"/>
</dbReference>
<dbReference type="GO" id="GO:0098632">
    <property type="term" value="F:cell-cell adhesion mediator activity"/>
    <property type="evidence" value="ECO:0007669"/>
    <property type="project" value="TreeGrafter"/>
</dbReference>
<sequence length="107" mass="11526">MPSHNVSLRLQGLREKDSGSYRCSVNVQDHQGINRSHSSKTLELSVLVPPAPPSCRLLGVARVGTNVTLSCQSPRSKPAAQYQWERAPPSAQVFFAPVLGEGTSGDK</sequence>
<organism evidence="1 2">
    <name type="scientific">Lynx pardinus</name>
    <name type="common">Iberian lynx</name>
    <name type="synonym">Felis pardina</name>
    <dbReference type="NCBI Taxonomy" id="191816"/>
    <lineage>
        <taxon>Eukaryota</taxon>
        <taxon>Metazoa</taxon>
        <taxon>Chordata</taxon>
        <taxon>Craniata</taxon>
        <taxon>Vertebrata</taxon>
        <taxon>Euteleostomi</taxon>
        <taxon>Mammalia</taxon>
        <taxon>Eutheria</taxon>
        <taxon>Laurasiatheria</taxon>
        <taxon>Carnivora</taxon>
        <taxon>Feliformia</taxon>
        <taxon>Felidae</taxon>
        <taxon>Felinae</taxon>
        <taxon>Lynx</taxon>
    </lineage>
</organism>
<dbReference type="GO" id="GO:0007156">
    <property type="term" value="P:homophilic cell adhesion via plasma membrane adhesion molecules"/>
    <property type="evidence" value="ECO:0007669"/>
    <property type="project" value="TreeGrafter"/>
</dbReference>
<protein>
    <submittedName>
        <fullName evidence="1">Endothelial cell-selective adhesion</fullName>
    </submittedName>
</protein>
<dbReference type="InterPro" id="IPR036179">
    <property type="entry name" value="Ig-like_dom_sf"/>
</dbReference>
<dbReference type="Gene3D" id="2.60.40.10">
    <property type="entry name" value="Immunoglobulins"/>
    <property type="match status" value="1"/>
</dbReference>
<dbReference type="AlphaFoldDB" id="A0A485NW98"/>